<comment type="similarity">
    <text evidence="1">Belongs to the short-chain dehydrogenases/reductases (SDR) family.</text>
</comment>
<dbReference type="GO" id="GO:0016491">
    <property type="term" value="F:oxidoreductase activity"/>
    <property type="evidence" value="ECO:0007669"/>
    <property type="project" value="UniProtKB-KW"/>
</dbReference>
<organism evidence="3 4">
    <name type="scientific">Nonomuraea purpurea</name>
    <dbReference type="NCBI Taxonomy" id="1849276"/>
    <lineage>
        <taxon>Bacteria</taxon>
        <taxon>Bacillati</taxon>
        <taxon>Actinomycetota</taxon>
        <taxon>Actinomycetes</taxon>
        <taxon>Streptosporangiales</taxon>
        <taxon>Streptosporangiaceae</taxon>
        <taxon>Nonomuraea</taxon>
    </lineage>
</organism>
<comment type="caution">
    <text evidence="3">The sequence shown here is derived from an EMBL/GenBank/DDBJ whole genome shotgun (WGS) entry which is preliminary data.</text>
</comment>
<name>A0ABV8G7H2_9ACTN</name>
<gene>
    <name evidence="3" type="ORF">ACFOY2_15415</name>
</gene>
<dbReference type="NCBIfam" id="NF005559">
    <property type="entry name" value="PRK07231.1"/>
    <property type="match status" value="1"/>
</dbReference>
<sequence>MGKLNGKTAVITGASSGIGLATAKTFVAEGAYVYITGRRAEELDKAQAEIGRNVMSVQGDISSMEDLDRLWQQVKEEKGSVDVIVANAAHGEQATLAQATPEHFDRVFSVTARGTFFTVQKALPLLNDNGSVILISSGGHMDSTPDYTAYYAAKAAVRSFSRTWASELKDRGIRVNTISPGAIDTPAFDAADDPEALRTAMAAMVPVGRMGLPEEVAAAVLFLAADDNRFTTGADLVVDGGQTQL</sequence>
<dbReference type="InterPro" id="IPR057326">
    <property type="entry name" value="KR_dom"/>
</dbReference>
<evidence type="ECO:0000259" key="2">
    <source>
        <dbReference type="SMART" id="SM00822"/>
    </source>
</evidence>
<dbReference type="Proteomes" id="UP001595851">
    <property type="component" value="Unassembled WGS sequence"/>
</dbReference>
<dbReference type="RefSeq" id="WP_379528675.1">
    <property type="nucleotide sequence ID" value="NZ_JBHSBI010000006.1"/>
</dbReference>
<dbReference type="PRINTS" id="PR00080">
    <property type="entry name" value="SDRFAMILY"/>
</dbReference>
<dbReference type="EC" id="1.1.1.-" evidence="3"/>
<feature type="domain" description="Ketoreductase" evidence="2">
    <location>
        <begin position="7"/>
        <end position="189"/>
    </location>
</feature>
<dbReference type="SMART" id="SM00822">
    <property type="entry name" value="PKS_KR"/>
    <property type="match status" value="1"/>
</dbReference>
<dbReference type="SUPFAM" id="SSF51735">
    <property type="entry name" value="NAD(P)-binding Rossmann-fold domains"/>
    <property type="match status" value="1"/>
</dbReference>
<protein>
    <submittedName>
        <fullName evidence="3">SDR family NAD(P)-dependent oxidoreductase</fullName>
        <ecNumber evidence="3">1.1.1.-</ecNumber>
    </submittedName>
</protein>
<dbReference type="InterPro" id="IPR002347">
    <property type="entry name" value="SDR_fam"/>
</dbReference>
<dbReference type="EMBL" id="JBHSBI010000006">
    <property type="protein sequence ID" value="MFC4008618.1"/>
    <property type="molecule type" value="Genomic_DNA"/>
</dbReference>
<evidence type="ECO:0000313" key="4">
    <source>
        <dbReference type="Proteomes" id="UP001595851"/>
    </source>
</evidence>
<dbReference type="Pfam" id="PF13561">
    <property type="entry name" value="adh_short_C2"/>
    <property type="match status" value="1"/>
</dbReference>
<keyword evidence="3" id="KW-0560">Oxidoreductase</keyword>
<dbReference type="CDD" id="cd05233">
    <property type="entry name" value="SDR_c"/>
    <property type="match status" value="1"/>
</dbReference>
<evidence type="ECO:0000313" key="3">
    <source>
        <dbReference type="EMBL" id="MFC4008618.1"/>
    </source>
</evidence>
<dbReference type="Gene3D" id="3.40.50.720">
    <property type="entry name" value="NAD(P)-binding Rossmann-like Domain"/>
    <property type="match status" value="1"/>
</dbReference>
<dbReference type="PANTHER" id="PTHR42760">
    <property type="entry name" value="SHORT-CHAIN DEHYDROGENASES/REDUCTASES FAMILY MEMBER"/>
    <property type="match status" value="1"/>
</dbReference>
<accession>A0ABV8G7H2</accession>
<keyword evidence="4" id="KW-1185">Reference proteome</keyword>
<dbReference type="PRINTS" id="PR00081">
    <property type="entry name" value="GDHRDH"/>
</dbReference>
<proteinExistence type="inferred from homology"/>
<evidence type="ECO:0000256" key="1">
    <source>
        <dbReference type="ARBA" id="ARBA00006484"/>
    </source>
</evidence>
<dbReference type="InterPro" id="IPR036291">
    <property type="entry name" value="NAD(P)-bd_dom_sf"/>
</dbReference>
<reference evidence="4" key="1">
    <citation type="journal article" date="2019" name="Int. J. Syst. Evol. Microbiol.">
        <title>The Global Catalogue of Microorganisms (GCM) 10K type strain sequencing project: providing services to taxonomists for standard genome sequencing and annotation.</title>
        <authorList>
            <consortium name="The Broad Institute Genomics Platform"/>
            <consortium name="The Broad Institute Genome Sequencing Center for Infectious Disease"/>
            <person name="Wu L."/>
            <person name="Ma J."/>
        </authorList>
    </citation>
    <scope>NUCLEOTIDE SEQUENCE [LARGE SCALE GENOMIC DNA]</scope>
    <source>
        <strain evidence="4">TBRC 1276</strain>
    </source>
</reference>